<evidence type="ECO:0000256" key="4">
    <source>
        <dbReference type="SAM" id="Phobius"/>
    </source>
</evidence>
<proteinExistence type="predicted"/>
<organism evidence="5 6">
    <name type="scientific">Mycolicibacterium mageritense</name>
    <name type="common">Mycobacterium mageritense</name>
    <dbReference type="NCBI Taxonomy" id="53462"/>
    <lineage>
        <taxon>Bacteria</taxon>
        <taxon>Bacillati</taxon>
        <taxon>Actinomycetota</taxon>
        <taxon>Actinomycetes</taxon>
        <taxon>Mycobacteriales</taxon>
        <taxon>Mycobacteriaceae</taxon>
        <taxon>Mycolicibacterium</taxon>
    </lineage>
</organism>
<feature type="compositionally biased region" description="Low complexity" evidence="3">
    <location>
        <begin position="66"/>
        <end position="76"/>
    </location>
</feature>
<evidence type="ECO:0000313" key="6">
    <source>
        <dbReference type="Proteomes" id="UP000465622"/>
    </source>
</evidence>
<feature type="region of interest" description="Disordered" evidence="3">
    <location>
        <begin position="1"/>
        <end position="30"/>
    </location>
</feature>
<keyword evidence="2 4" id="KW-0472">Membrane</keyword>
<keyword evidence="6" id="KW-1185">Reference proteome</keyword>
<evidence type="ECO:0000256" key="1">
    <source>
        <dbReference type="ARBA" id="ARBA00004370"/>
    </source>
</evidence>
<accession>A0ABM7HJU7</accession>
<dbReference type="PANTHER" id="PTHR37042:SF4">
    <property type="entry name" value="OUTER MEMBRANE PROTEIN RV1973"/>
    <property type="match status" value="1"/>
</dbReference>
<evidence type="ECO:0000256" key="3">
    <source>
        <dbReference type="SAM" id="MobiDB-lite"/>
    </source>
</evidence>
<evidence type="ECO:0000256" key="2">
    <source>
        <dbReference type="ARBA" id="ARBA00023136"/>
    </source>
</evidence>
<protein>
    <submittedName>
        <fullName evidence="5">Membrane protein</fullName>
    </submittedName>
</protein>
<comment type="subcellular location">
    <subcellularLocation>
        <location evidence="1">Membrane</location>
    </subcellularLocation>
</comment>
<dbReference type="RefSeq" id="WP_036436289.1">
    <property type="nucleotide sequence ID" value="NZ_AP022567.1"/>
</dbReference>
<feature type="region of interest" description="Disordered" evidence="3">
    <location>
        <begin position="57"/>
        <end position="84"/>
    </location>
</feature>
<dbReference type="EMBL" id="AP022567">
    <property type="protein sequence ID" value="BBX30757.1"/>
    <property type="molecule type" value="Genomic_DNA"/>
</dbReference>
<gene>
    <name evidence="5" type="ORF">MMAGJ_00390</name>
</gene>
<keyword evidence="4" id="KW-0812">Transmembrane</keyword>
<feature type="transmembrane region" description="Helical" evidence="4">
    <location>
        <begin position="121"/>
        <end position="146"/>
    </location>
</feature>
<keyword evidence="4" id="KW-1133">Transmembrane helix</keyword>
<feature type="compositionally biased region" description="Low complexity" evidence="3">
    <location>
        <begin position="20"/>
        <end position="30"/>
    </location>
</feature>
<dbReference type="Proteomes" id="UP000465622">
    <property type="component" value="Chromosome"/>
</dbReference>
<name>A0ABM7HJU7_MYCME</name>
<reference evidence="5 6" key="1">
    <citation type="journal article" date="2019" name="Emerg. Microbes Infect.">
        <title>Comprehensive subspecies identification of 175 nontuberculous mycobacteria species based on 7547 genomic profiles.</title>
        <authorList>
            <person name="Matsumoto Y."/>
            <person name="Kinjo T."/>
            <person name="Motooka D."/>
            <person name="Nabeya D."/>
            <person name="Jung N."/>
            <person name="Uechi K."/>
            <person name="Horii T."/>
            <person name="Iida T."/>
            <person name="Fujita J."/>
            <person name="Nakamura S."/>
        </authorList>
    </citation>
    <scope>NUCLEOTIDE SEQUENCE [LARGE SCALE GENOMIC DNA]</scope>
    <source>
        <strain evidence="5 6">JCM 12375</strain>
    </source>
</reference>
<dbReference type="PANTHER" id="PTHR37042">
    <property type="entry name" value="OUTER MEMBRANE PROTEIN RV1973"/>
    <property type="match status" value="1"/>
</dbReference>
<sequence length="279" mass="29246">MPSRKPSSSVLDSGDDGGDDMSSSDALALAEQAEAEALEAEAVAAAARARARALRLRRQAEEKARAGTVAADAPPEAVDDTDHGADAAADDAAQVVPDEPAGDEATVAEPRRRLNLPSGNWWKVVAAGVAVMLTVALLAAAGYMIWHHRDAQAEQRRAAEFAAAARQGVVTLMSLDFNHAKEDVQRIIDSSTGQFKTDFEATAEDFAKVAESSKVSTDVTVNAAAVSSMSDDSAVVLVAATSHVTNAAGAKQDPRNWRLSVTVARDGDQIKLSKVEFVP</sequence>
<evidence type="ECO:0000313" key="5">
    <source>
        <dbReference type="EMBL" id="BBX30757.1"/>
    </source>
</evidence>